<keyword evidence="9" id="KW-0675">Receptor</keyword>
<dbReference type="GO" id="GO:0009897">
    <property type="term" value="C:external side of plasma membrane"/>
    <property type="evidence" value="ECO:0007669"/>
    <property type="project" value="TreeGrafter"/>
</dbReference>
<dbReference type="Pfam" id="PF13895">
    <property type="entry name" value="Ig_2"/>
    <property type="match status" value="1"/>
</dbReference>
<keyword evidence="8" id="KW-1015">Disulfide bond</keyword>
<evidence type="ECO:0000256" key="5">
    <source>
        <dbReference type="ARBA" id="ARBA00022737"/>
    </source>
</evidence>
<feature type="domain" description="Ig-like" evidence="13">
    <location>
        <begin position="113"/>
        <end position="191"/>
    </location>
</feature>
<dbReference type="InterPro" id="IPR007110">
    <property type="entry name" value="Ig-like_dom"/>
</dbReference>
<evidence type="ECO:0000256" key="9">
    <source>
        <dbReference type="ARBA" id="ARBA00023170"/>
    </source>
</evidence>
<dbReference type="Pfam" id="PF13927">
    <property type="entry name" value="Ig_3"/>
    <property type="match status" value="1"/>
</dbReference>
<feature type="domain" description="Ig-like" evidence="13">
    <location>
        <begin position="18"/>
        <end position="105"/>
    </location>
</feature>
<dbReference type="InterPro" id="IPR036179">
    <property type="entry name" value="Ig-like_dom_sf"/>
</dbReference>
<dbReference type="InterPro" id="IPR013783">
    <property type="entry name" value="Ig-like_fold"/>
</dbReference>
<keyword evidence="7" id="KW-0472">Membrane</keyword>
<dbReference type="AlphaFoldDB" id="A0A8C9UJ53"/>
<dbReference type="Gene3D" id="2.60.40.10">
    <property type="entry name" value="Immunoglobulins"/>
    <property type="match status" value="4"/>
</dbReference>
<evidence type="ECO:0000259" key="13">
    <source>
        <dbReference type="PROSITE" id="PS50835"/>
    </source>
</evidence>
<dbReference type="InterPro" id="IPR013151">
    <property type="entry name" value="Immunoglobulin_dom"/>
</dbReference>
<dbReference type="InterPro" id="IPR003599">
    <property type="entry name" value="Ig_sub"/>
</dbReference>
<protein>
    <submittedName>
        <fullName evidence="14">Fc receptor like 2</fullName>
    </submittedName>
</protein>
<evidence type="ECO:0000313" key="15">
    <source>
        <dbReference type="Proteomes" id="UP000694422"/>
    </source>
</evidence>
<keyword evidence="6" id="KW-1133">Transmembrane helix</keyword>
<keyword evidence="11" id="KW-0393">Immunoglobulin domain</keyword>
<evidence type="ECO:0000256" key="1">
    <source>
        <dbReference type="ARBA" id="ARBA00004251"/>
    </source>
</evidence>
<dbReference type="Pfam" id="PF00047">
    <property type="entry name" value="ig"/>
    <property type="match status" value="1"/>
</dbReference>
<reference evidence="14" key="2">
    <citation type="submission" date="2025-09" db="UniProtKB">
        <authorList>
            <consortium name="Ensembl"/>
        </authorList>
    </citation>
    <scope>IDENTIFICATION</scope>
</reference>
<dbReference type="SUPFAM" id="SSF48726">
    <property type="entry name" value="Immunoglobulin"/>
    <property type="match status" value="4"/>
</dbReference>
<sequence>MACLYILWSLLLFTLFPPSFADGLTLLAPSSVFEGDNIVLTCWEENNRKKQISFYKDGKKFSSSDELSSFPIQSALLSDSGIYFCTAASKILLRRETSSEKVKITVQELFLRPVLTASSYQPTEGSPVTLTCQTQLPPERSHVQLQFCFFRDSQVLGSGWSSSPELWIPALGTEDSGSYWCQAETVSHRIRKQSLRSQIHVRIPVSKVSLEAQAPGGQVMEGGKLVLLCSVAEGTGNITFSWHREATGTRLGKKTQGSLSAELEIPAVKESDGGKYLCRADNGHDTVQSQVLNILVRIPVSRPVLTLGAPRAQAEVGDVVELHCEFYLEDVTLGNSSAPSGGGSSFNLSLTAEHSGNYSCEADNGLGAQRSEALLLLISGPDGNRKSHVTAKVLGGLFGVLGSTGVALLCYCWSHKAPVCLGCYNNSKKHGLGGLIFSQIWRLVSPWSGCNKAGFTRSPLLLADRQLVGSCHLLCANMTA</sequence>
<evidence type="ECO:0000313" key="14">
    <source>
        <dbReference type="Ensembl" id="ENSSDAP00000001405.1"/>
    </source>
</evidence>
<dbReference type="SMART" id="SM00408">
    <property type="entry name" value="IGc2"/>
    <property type="match status" value="4"/>
</dbReference>
<dbReference type="PROSITE" id="PS50835">
    <property type="entry name" value="IG_LIKE"/>
    <property type="match status" value="3"/>
</dbReference>
<keyword evidence="10" id="KW-0325">Glycoprotein</keyword>
<dbReference type="FunFam" id="2.60.40.10:FF:000357">
    <property type="entry name" value="Fc receptor like 1"/>
    <property type="match status" value="1"/>
</dbReference>
<evidence type="ECO:0000256" key="7">
    <source>
        <dbReference type="ARBA" id="ARBA00023136"/>
    </source>
</evidence>
<dbReference type="PANTHER" id="PTHR11481">
    <property type="entry name" value="IMMUNOGLOBULIN FC RECEPTOR"/>
    <property type="match status" value="1"/>
</dbReference>
<dbReference type="PANTHER" id="PTHR11481:SF101">
    <property type="entry name" value="FC RECEPTOR-LIKE PROTEIN 2"/>
    <property type="match status" value="1"/>
</dbReference>
<keyword evidence="4 12" id="KW-0732">Signal</keyword>
<feature type="chain" id="PRO_5034114605" evidence="12">
    <location>
        <begin position="22"/>
        <end position="480"/>
    </location>
</feature>
<evidence type="ECO:0000256" key="8">
    <source>
        <dbReference type="ARBA" id="ARBA00023157"/>
    </source>
</evidence>
<dbReference type="InterPro" id="IPR050488">
    <property type="entry name" value="Ig_Fc_receptor"/>
</dbReference>
<keyword evidence="15" id="KW-1185">Reference proteome</keyword>
<evidence type="ECO:0000256" key="4">
    <source>
        <dbReference type="ARBA" id="ARBA00022729"/>
    </source>
</evidence>
<accession>A0A8C9UJ53</accession>
<dbReference type="Ensembl" id="ENSSDAT00000001632.1">
    <property type="protein sequence ID" value="ENSSDAP00000001405.1"/>
    <property type="gene ID" value="ENSSDAG00000001363.1"/>
</dbReference>
<keyword evidence="5" id="KW-0677">Repeat</keyword>
<feature type="signal peptide" evidence="12">
    <location>
        <begin position="1"/>
        <end position="21"/>
    </location>
</feature>
<evidence type="ECO:0000256" key="11">
    <source>
        <dbReference type="ARBA" id="ARBA00023319"/>
    </source>
</evidence>
<reference evidence="14" key="1">
    <citation type="submission" date="2025-08" db="UniProtKB">
        <authorList>
            <consortium name="Ensembl"/>
        </authorList>
    </citation>
    <scope>IDENTIFICATION</scope>
</reference>
<evidence type="ECO:0000256" key="6">
    <source>
        <dbReference type="ARBA" id="ARBA00022989"/>
    </source>
</evidence>
<dbReference type="Proteomes" id="UP000694422">
    <property type="component" value="Unplaced"/>
</dbReference>
<dbReference type="FunFam" id="2.60.40.10:FF:001308">
    <property type="entry name" value="Fc receptor like 4"/>
    <property type="match status" value="1"/>
</dbReference>
<organism evidence="14 15">
    <name type="scientific">Spermophilus dauricus</name>
    <name type="common">Daurian ground squirrel</name>
    <dbReference type="NCBI Taxonomy" id="99837"/>
    <lineage>
        <taxon>Eukaryota</taxon>
        <taxon>Metazoa</taxon>
        <taxon>Chordata</taxon>
        <taxon>Craniata</taxon>
        <taxon>Vertebrata</taxon>
        <taxon>Euteleostomi</taxon>
        <taxon>Mammalia</taxon>
        <taxon>Eutheria</taxon>
        <taxon>Euarchontoglires</taxon>
        <taxon>Glires</taxon>
        <taxon>Rodentia</taxon>
        <taxon>Sciuromorpha</taxon>
        <taxon>Sciuridae</taxon>
        <taxon>Xerinae</taxon>
        <taxon>Marmotini</taxon>
        <taxon>Spermophilus</taxon>
    </lineage>
</organism>
<dbReference type="InterPro" id="IPR003598">
    <property type="entry name" value="Ig_sub2"/>
</dbReference>
<proteinExistence type="predicted"/>
<feature type="domain" description="Ig-like" evidence="13">
    <location>
        <begin position="204"/>
        <end position="293"/>
    </location>
</feature>
<comment type="subcellular location">
    <subcellularLocation>
        <location evidence="1">Cell membrane</location>
        <topology evidence="1">Single-pass type I membrane protein</topology>
    </subcellularLocation>
</comment>
<keyword evidence="2" id="KW-1003">Cell membrane</keyword>
<keyword evidence="3" id="KW-0812">Transmembrane</keyword>
<dbReference type="SMART" id="SM00409">
    <property type="entry name" value="IG"/>
    <property type="match status" value="4"/>
</dbReference>
<name>A0A8C9UJ53_SPEDA</name>
<evidence type="ECO:0000256" key="10">
    <source>
        <dbReference type="ARBA" id="ARBA00023180"/>
    </source>
</evidence>
<evidence type="ECO:0000256" key="2">
    <source>
        <dbReference type="ARBA" id="ARBA00022475"/>
    </source>
</evidence>
<evidence type="ECO:0000256" key="3">
    <source>
        <dbReference type="ARBA" id="ARBA00022692"/>
    </source>
</evidence>
<evidence type="ECO:0000256" key="12">
    <source>
        <dbReference type="SAM" id="SignalP"/>
    </source>
</evidence>